<dbReference type="PROSITE" id="PS00183">
    <property type="entry name" value="UBC_1"/>
    <property type="match status" value="1"/>
</dbReference>
<evidence type="ECO:0000313" key="11">
    <source>
        <dbReference type="Proteomes" id="UP000002630"/>
    </source>
</evidence>
<dbReference type="SMART" id="SM00212">
    <property type="entry name" value="UBCc"/>
    <property type="match status" value="1"/>
</dbReference>
<accession>D7FPB6</accession>
<gene>
    <name evidence="10" type="ORF">Esi_0188_0020</name>
</gene>
<dbReference type="Proteomes" id="UP000002630">
    <property type="component" value="Linkage Group LG10"/>
</dbReference>
<dbReference type="Pfam" id="PF00179">
    <property type="entry name" value="UQ_con"/>
    <property type="match status" value="1"/>
</dbReference>
<feature type="domain" description="UBC core" evidence="9">
    <location>
        <begin position="164"/>
        <end position="311"/>
    </location>
</feature>
<evidence type="ECO:0000256" key="2">
    <source>
        <dbReference type="ARBA" id="ARBA00022679"/>
    </source>
</evidence>
<dbReference type="CDD" id="cd14314">
    <property type="entry name" value="UBA_II_E2_pyUCE_like"/>
    <property type="match status" value="1"/>
</dbReference>
<dbReference type="SUPFAM" id="SSF46934">
    <property type="entry name" value="UBA-like"/>
    <property type="match status" value="1"/>
</dbReference>
<dbReference type="Gene3D" id="1.10.8.10">
    <property type="entry name" value="DNA helicase RuvA subunit, C-terminal domain"/>
    <property type="match status" value="1"/>
</dbReference>
<dbReference type="FunCoup" id="D7FPB6">
    <property type="interactions" value="530"/>
</dbReference>
<keyword evidence="4 7" id="KW-0833">Ubl conjugation pathway</keyword>
<dbReference type="SUPFAM" id="SSF54495">
    <property type="entry name" value="UBC-like"/>
    <property type="match status" value="1"/>
</dbReference>
<feature type="active site" description="Glycyl thioester intermediate" evidence="6">
    <location>
        <position position="249"/>
    </location>
</feature>
<evidence type="ECO:0000259" key="9">
    <source>
        <dbReference type="PROSITE" id="PS50127"/>
    </source>
</evidence>
<dbReference type="CDD" id="cd23800">
    <property type="entry name" value="UBCc_UBE2K"/>
    <property type="match status" value="1"/>
</dbReference>
<name>D7FPB6_ECTSI</name>
<evidence type="ECO:0000313" key="10">
    <source>
        <dbReference type="EMBL" id="CBJ30375.1"/>
    </source>
</evidence>
<dbReference type="GO" id="GO:0005524">
    <property type="term" value="F:ATP binding"/>
    <property type="evidence" value="ECO:0007669"/>
    <property type="project" value="UniProtKB-UniRule"/>
</dbReference>
<evidence type="ECO:0000256" key="7">
    <source>
        <dbReference type="RuleBase" id="RU362109"/>
    </source>
</evidence>
<reference evidence="10 11" key="1">
    <citation type="journal article" date="2010" name="Nature">
        <title>The Ectocarpus genome and the independent evolution of multicellularity in brown algae.</title>
        <authorList>
            <person name="Cock J.M."/>
            <person name="Sterck L."/>
            <person name="Rouze P."/>
            <person name="Scornet D."/>
            <person name="Allen A.E."/>
            <person name="Amoutzias G."/>
            <person name="Anthouard V."/>
            <person name="Artiguenave F."/>
            <person name="Aury J.M."/>
            <person name="Badger J.H."/>
            <person name="Beszteri B."/>
            <person name="Billiau K."/>
            <person name="Bonnet E."/>
            <person name="Bothwell J.H."/>
            <person name="Bowler C."/>
            <person name="Boyen C."/>
            <person name="Brownlee C."/>
            <person name="Carrano C.J."/>
            <person name="Charrier B."/>
            <person name="Cho G.Y."/>
            <person name="Coelho S.M."/>
            <person name="Collen J."/>
            <person name="Corre E."/>
            <person name="Da Silva C."/>
            <person name="Delage L."/>
            <person name="Delaroque N."/>
            <person name="Dittami S.M."/>
            <person name="Doulbeau S."/>
            <person name="Elias M."/>
            <person name="Farnham G."/>
            <person name="Gachon C.M."/>
            <person name="Gschloessl B."/>
            <person name="Heesch S."/>
            <person name="Jabbari K."/>
            <person name="Jubin C."/>
            <person name="Kawai H."/>
            <person name="Kimura K."/>
            <person name="Kloareg B."/>
            <person name="Kupper F.C."/>
            <person name="Lang D."/>
            <person name="Le Bail A."/>
            <person name="Leblanc C."/>
            <person name="Lerouge P."/>
            <person name="Lohr M."/>
            <person name="Lopez P.J."/>
            <person name="Martens C."/>
            <person name="Maumus F."/>
            <person name="Michel G."/>
            <person name="Miranda-Saavedra D."/>
            <person name="Morales J."/>
            <person name="Moreau H."/>
            <person name="Motomura T."/>
            <person name="Nagasato C."/>
            <person name="Napoli C.A."/>
            <person name="Nelson D.R."/>
            <person name="Nyvall-Collen P."/>
            <person name="Peters A.F."/>
            <person name="Pommier C."/>
            <person name="Potin P."/>
            <person name="Poulain J."/>
            <person name="Quesneville H."/>
            <person name="Read B."/>
            <person name="Rensing S.A."/>
            <person name="Ritter A."/>
            <person name="Rousvoal S."/>
            <person name="Samanta M."/>
            <person name="Samson G."/>
            <person name="Schroeder D.C."/>
            <person name="Segurens B."/>
            <person name="Strittmatter M."/>
            <person name="Tonon T."/>
            <person name="Tregear J.W."/>
            <person name="Valentin K."/>
            <person name="von Dassow P."/>
            <person name="Yamagishi T."/>
            <person name="Van de Peer Y."/>
            <person name="Wincker P."/>
        </authorList>
    </citation>
    <scope>NUCLEOTIDE SEQUENCE [LARGE SCALE GENOMIC DNA]</scope>
    <source>
        <strain evidence="11">Ec32 / CCAP1310/4</strain>
    </source>
</reference>
<dbReference type="EMBL" id="FN649735">
    <property type="protein sequence ID" value="CBJ30375.1"/>
    <property type="molecule type" value="Genomic_DNA"/>
</dbReference>
<evidence type="ECO:0000256" key="6">
    <source>
        <dbReference type="PROSITE-ProRule" id="PRU10133"/>
    </source>
</evidence>
<dbReference type="OrthoDB" id="7851174at2759"/>
<dbReference type="GO" id="GO:0061631">
    <property type="term" value="F:ubiquitin conjugating enzyme activity"/>
    <property type="evidence" value="ECO:0007669"/>
    <property type="project" value="UniProtKB-EC"/>
</dbReference>
<evidence type="ECO:0000256" key="5">
    <source>
        <dbReference type="ARBA" id="ARBA00022840"/>
    </source>
</evidence>
<dbReference type="SMART" id="SM00165">
    <property type="entry name" value="UBA"/>
    <property type="match status" value="1"/>
</dbReference>
<dbReference type="FunFam" id="3.10.110.10:FF:000037">
    <property type="entry name" value="ubiquitin-conjugating enzyme E2 27"/>
    <property type="match status" value="1"/>
</dbReference>
<dbReference type="Gene3D" id="3.10.110.10">
    <property type="entry name" value="Ubiquitin Conjugating Enzyme"/>
    <property type="match status" value="1"/>
</dbReference>
<evidence type="ECO:0000259" key="8">
    <source>
        <dbReference type="PROSITE" id="PS50030"/>
    </source>
</evidence>
<dbReference type="PROSITE" id="PS50030">
    <property type="entry name" value="UBA"/>
    <property type="match status" value="1"/>
</dbReference>
<keyword evidence="11" id="KW-1185">Reference proteome</keyword>
<comment type="similarity">
    <text evidence="7">Belongs to the ubiquitin-conjugating enzyme family.</text>
</comment>
<dbReference type="PROSITE" id="PS50127">
    <property type="entry name" value="UBC_2"/>
    <property type="match status" value="1"/>
</dbReference>
<proteinExistence type="inferred from homology"/>
<evidence type="ECO:0000256" key="1">
    <source>
        <dbReference type="ARBA" id="ARBA00012486"/>
    </source>
</evidence>
<protein>
    <recommendedName>
        <fullName evidence="1">E2 ubiquitin-conjugating enzyme</fullName>
        <ecNumber evidence="1">2.3.2.23</ecNumber>
    </recommendedName>
</protein>
<feature type="domain" description="UBA" evidence="8">
    <location>
        <begin position="316"/>
        <end position="356"/>
    </location>
</feature>
<dbReference type="EMBL" id="FN648347">
    <property type="protein sequence ID" value="CBJ30375.1"/>
    <property type="molecule type" value="Genomic_DNA"/>
</dbReference>
<organism evidence="10 11">
    <name type="scientific">Ectocarpus siliculosus</name>
    <name type="common">Brown alga</name>
    <name type="synonym">Conferva siliculosa</name>
    <dbReference type="NCBI Taxonomy" id="2880"/>
    <lineage>
        <taxon>Eukaryota</taxon>
        <taxon>Sar</taxon>
        <taxon>Stramenopiles</taxon>
        <taxon>Ochrophyta</taxon>
        <taxon>PX clade</taxon>
        <taxon>Phaeophyceae</taxon>
        <taxon>Ectocarpales</taxon>
        <taxon>Ectocarpaceae</taxon>
        <taxon>Ectocarpus</taxon>
    </lineage>
</organism>
<dbReference type="PANTHER" id="PTHR24068">
    <property type="entry name" value="UBIQUITIN-CONJUGATING ENZYME E2"/>
    <property type="match status" value="1"/>
</dbReference>
<dbReference type="InterPro" id="IPR023313">
    <property type="entry name" value="UBQ-conjugating_AS"/>
</dbReference>
<dbReference type="InterPro" id="IPR015940">
    <property type="entry name" value="UBA"/>
</dbReference>
<dbReference type="InterPro" id="IPR000608">
    <property type="entry name" value="UBC"/>
</dbReference>
<evidence type="ECO:0000256" key="4">
    <source>
        <dbReference type="ARBA" id="ARBA00022786"/>
    </source>
</evidence>
<dbReference type="STRING" id="2880.D7FPB6"/>
<dbReference type="eggNOG" id="KOG0418">
    <property type="taxonomic scope" value="Eukaryota"/>
</dbReference>
<dbReference type="Pfam" id="PF00627">
    <property type="entry name" value="UBA"/>
    <property type="match status" value="1"/>
</dbReference>
<keyword evidence="2" id="KW-0808">Transferase</keyword>
<dbReference type="EC" id="2.3.2.23" evidence="1"/>
<evidence type="ECO:0000256" key="3">
    <source>
        <dbReference type="ARBA" id="ARBA00022741"/>
    </source>
</evidence>
<keyword evidence="5 7" id="KW-0067">ATP-binding</keyword>
<dbReference type="InterPro" id="IPR009060">
    <property type="entry name" value="UBA-like_sf"/>
</dbReference>
<dbReference type="AlphaFoldDB" id="D7FPB6"/>
<dbReference type="InterPro" id="IPR016135">
    <property type="entry name" value="UBQ-conjugating_enzyme/RWD"/>
</dbReference>
<sequence>MHTSAPMPSAVLLWEATAPTCLARSVSFTTKRSSAISSSKRKAEKLATQSAEPGRLVQIARCCVLLALFADQAPVPSRFQDALHGDHPGHARGLKFHEAHVTRGVADEKGLKATEPSGSRTCSVTETLKEQGRGEKGLDCAAVACPGLIEDSSTTSACPREMAGDAGRIRKELAECARDTDSGVTAVPKGDSLARLEGTILGPVGTPFEGGTFLINIDIPSGYPFEPPKMKFATKIWHPNISSQTGAICLDILKDQWSPALTIKTALLSLQALMCSPEPDDPQDAEVANMYKINRDTYNQTAKFWTETYAQVRDPGGNEDVVRRVCDMGFPEAQARRALASNDWDETAAINTLLSGS</sequence>
<keyword evidence="3 7" id="KW-0547">Nucleotide-binding</keyword>
<dbReference type="InParanoid" id="D7FPB6"/>